<keyword evidence="1" id="KW-0812">Transmembrane</keyword>
<evidence type="ECO:0000313" key="3">
    <source>
        <dbReference type="Proteomes" id="UP000037084"/>
    </source>
</evidence>
<evidence type="ECO:0000313" key="2">
    <source>
        <dbReference type="EMBL" id="KOG46313.1"/>
    </source>
</evidence>
<reference evidence="3" key="1">
    <citation type="submission" date="2015-07" db="EMBL/GenBank/DDBJ databases">
        <authorList>
            <consortium name="Consortium for Microbial Forensics and Genomics (microFORGE)"/>
            <person name="Knight B.M."/>
            <person name="Roberts D.P."/>
            <person name="Lin D."/>
            <person name="Hari K."/>
            <person name="Fletcher J."/>
            <person name="Melcher U."/>
            <person name="Blagden T."/>
            <person name="Winegar R.A."/>
        </authorList>
    </citation>
    <scope>NUCLEOTIDE SEQUENCE [LARGE SCALE GENOMIC DNA]</scope>
    <source>
        <strain evidence="3">NRRL B-1447</strain>
    </source>
</reference>
<feature type="transmembrane region" description="Helical" evidence="1">
    <location>
        <begin position="141"/>
        <end position="163"/>
    </location>
</feature>
<accession>A0A0L8M7E8</accession>
<feature type="transmembrane region" description="Helical" evidence="1">
    <location>
        <begin position="94"/>
        <end position="113"/>
    </location>
</feature>
<feature type="transmembrane region" description="Helical" evidence="1">
    <location>
        <begin position="26"/>
        <end position="52"/>
    </location>
</feature>
<dbReference type="EMBL" id="LGUV01000351">
    <property type="protein sequence ID" value="KOG46313.1"/>
    <property type="molecule type" value="Genomic_DNA"/>
</dbReference>
<name>A0A0L8M7E8_STRVG</name>
<proteinExistence type="predicted"/>
<keyword evidence="1" id="KW-0472">Membrane</keyword>
<dbReference type="PATRIC" id="fig|1961.12.peg.6125"/>
<evidence type="ECO:0000256" key="1">
    <source>
        <dbReference type="SAM" id="Phobius"/>
    </source>
</evidence>
<gene>
    <name evidence="2" type="ORF">ADK75_27460</name>
</gene>
<dbReference type="OrthoDB" id="3870305at2"/>
<protein>
    <submittedName>
        <fullName evidence="2">Uncharacterized protein</fullName>
    </submittedName>
</protein>
<dbReference type="AlphaFoldDB" id="A0A0L8M7E8"/>
<dbReference type="RefSeq" id="WP_053174927.1">
    <property type="nucleotide sequence ID" value="NZ_LGUV01000351.1"/>
</dbReference>
<comment type="caution">
    <text evidence="2">The sequence shown here is derived from an EMBL/GenBank/DDBJ whole genome shotgun (WGS) entry which is preliminary data.</text>
</comment>
<feature type="transmembrane region" description="Helical" evidence="1">
    <location>
        <begin position="64"/>
        <end position="82"/>
    </location>
</feature>
<organism evidence="2 3">
    <name type="scientific">Streptomyces virginiae</name>
    <name type="common">Streptomyces cinnamonensis</name>
    <dbReference type="NCBI Taxonomy" id="1961"/>
    <lineage>
        <taxon>Bacteria</taxon>
        <taxon>Bacillati</taxon>
        <taxon>Actinomycetota</taxon>
        <taxon>Actinomycetes</taxon>
        <taxon>Kitasatosporales</taxon>
        <taxon>Streptomycetaceae</taxon>
        <taxon>Streptomyces</taxon>
    </lineage>
</organism>
<keyword evidence="1" id="KW-1133">Transmembrane helix</keyword>
<dbReference type="Proteomes" id="UP000037084">
    <property type="component" value="Unassembled WGS sequence"/>
</dbReference>
<sequence>MVAADRTDGKAPSTGRSGIFLGFAPWIIFDVVAGPSTWKLAALTALIASLVLNLPDMRRGSLKVLEITGMLFFAVISVLALVLDRQDLLWLETYAQTLASTVIAVVALGSLAFTPFTEQYARESVPREHWDSPLFRRTNRVLTAVWGGVFVLIALFGLFAARTGHHGDWLNWVVPIVLLVLAVKFTAWYPEHVRAGARDTGRVA</sequence>
<feature type="transmembrane region" description="Helical" evidence="1">
    <location>
        <begin position="169"/>
        <end position="189"/>
    </location>
</feature>